<comment type="caution">
    <text evidence="5">The sequence shown here is derived from an EMBL/GenBank/DDBJ whole genome shotgun (WGS) entry which is preliminary data.</text>
</comment>
<dbReference type="Pfam" id="PF12833">
    <property type="entry name" value="HTH_18"/>
    <property type="match status" value="1"/>
</dbReference>
<dbReference type="RefSeq" id="WP_345213272.1">
    <property type="nucleotide sequence ID" value="NZ_BAABFT010000015.1"/>
</dbReference>
<name>A0ABP8H7W8_9SPHI</name>
<dbReference type="SMART" id="SM00342">
    <property type="entry name" value="HTH_ARAC"/>
    <property type="match status" value="1"/>
</dbReference>
<reference evidence="6" key="1">
    <citation type="journal article" date="2019" name="Int. J. Syst. Evol. Microbiol.">
        <title>The Global Catalogue of Microorganisms (GCM) 10K type strain sequencing project: providing services to taxonomists for standard genome sequencing and annotation.</title>
        <authorList>
            <consortium name="The Broad Institute Genomics Platform"/>
            <consortium name="The Broad Institute Genome Sequencing Center for Infectious Disease"/>
            <person name="Wu L."/>
            <person name="Ma J."/>
        </authorList>
    </citation>
    <scope>NUCLEOTIDE SEQUENCE [LARGE SCALE GENOMIC DNA]</scope>
    <source>
        <strain evidence="6">JCM 17705</strain>
    </source>
</reference>
<evidence type="ECO:0000313" key="5">
    <source>
        <dbReference type="EMBL" id="GAA4335353.1"/>
    </source>
</evidence>
<gene>
    <name evidence="5" type="ORF">GCM10023149_43300</name>
</gene>
<dbReference type="SUPFAM" id="SSF46689">
    <property type="entry name" value="Homeodomain-like"/>
    <property type="match status" value="1"/>
</dbReference>
<dbReference type="InterPro" id="IPR009057">
    <property type="entry name" value="Homeodomain-like_sf"/>
</dbReference>
<feature type="domain" description="HTH araC/xylS-type" evidence="4">
    <location>
        <begin position="195"/>
        <end position="296"/>
    </location>
</feature>
<dbReference type="PANTHER" id="PTHR43280:SF32">
    <property type="entry name" value="TRANSCRIPTIONAL REGULATORY PROTEIN"/>
    <property type="match status" value="1"/>
</dbReference>
<keyword evidence="2" id="KW-0238">DNA-binding</keyword>
<evidence type="ECO:0000313" key="6">
    <source>
        <dbReference type="Proteomes" id="UP001500582"/>
    </source>
</evidence>
<evidence type="ECO:0000259" key="4">
    <source>
        <dbReference type="PROSITE" id="PS01124"/>
    </source>
</evidence>
<accession>A0ABP8H7W8</accession>
<evidence type="ECO:0000256" key="3">
    <source>
        <dbReference type="ARBA" id="ARBA00023163"/>
    </source>
</evidence>
<proteinExistence type="predicted"/>
<dbReference type="PROSITE" id="PS01124">
    <property type="entry name" value="HTH_ARAC_FAMILY_2"/>
    <property type="match status" value="1"/>
</dbReference>
<sequence>MNTISSISDFHRLLNLPSPSHPLVSVIRLEEATFIKDDVWQHFFATFYCVALKREVQSRMKYGQNYYDFDKGVMSFTAPKQVQSLDPALIEKSNGYVLAFHHDFMVRHPLANTIKSYGFFSYAVNEALHLSEKEEEDMIMILEKISREYQHIDRHTQTIILSQIDLLLSYSNRFYERQFITRKKVNTDLLVKFEAVVADYFDRNKSQEHGLLTVQYLADQLNLSPNYLSDMLRVHTGQSTQQHLQTMLIEKAKELLLTTSMSVSEIAYLLGFEYPQSFNKLFKTKTQYSPLQFRHSYN</sequence>
<dbReference type="PANTHER" id="PTHR43280">
    <property type="entry name" value="ARAC-FAMILY TRANSCRIPTIONAL REGULATOR"/>
    <property type="match status" value="1"/>
</dbReference>
<dbReference type="Proteomes" id="UP001500582">
    <property type="component" value="Unassembled WGS sequence"/>
</dbReference>
<dbReference type="InterPro" id="IPR018060">
    <property type="entry name" value="HTH_AraC"/>
</dbReference>
<dbReference type="EMBL" id="BAABFT010000015">
    <property type="protein sequence ID" value="GAA4335353.1"/>
    <property type="molecule type" value="Genomic_DNA"/>
</dbReference>
<evidence type="ECO:0000256" key="1">
    <source>
        <dbReference type="ARBA" id="ARBA00023015"/>
    </source>
</evidence>
<evidence type="ECO:0000256" key="2">
    <source>
        <dbReference type="ARBA" id="ARBA00023125"/>
    </source>
</evidence>
<organism evidence="5 6">
    <name type="scientific">Mucilaginibacter gynuensis</name>
    <dbReference type="NCBI Taxonomy" id="1302236"/>
    <lineage>
        <taxon>Bacteria</taxon>
        <taxon>Pseudomonadati</taxon>
        <taxon>Bacteroidota</taxon>
        <taxon>Sphingobacteriia</taxon>
        <taxon>Sphingobacteriales</taxon>
        <taxon>Sphingobacteriaceae</taxon>
        <taxon>Mucilaginibacter</taxon>
    </lineage>
</organism>
<keyword evidence="6" id="KW-1185">Reference proteome</keyword>
<keyword evidence="3" id="KW-0804">Transcription</keyword>
<keyword evidence="1" id="KW-0805">Transcription regulation</keyword>
<dbReference type="Gene3D" id="1.10.10.60">
    <property type="entry name" value="Homeodomain-like"/>
    <property type="match status" value="2"/>
</dbReference>
<protein>
    <submittedName>
        <fullName evidence="5">Helix-turn-helix transcriptional regulator</fullName>
    </submittedName>
</protein>